<protein>
    <recommendedName>
        <fullName evidence="2">UPF0251 protein F9817_12040</fullName>
    </recommendedName>
</protein>
<evidence type="ECO:0000256" key="2">
    <source>
        <dbReference type="HAMAP-Rule" id="MF_00674"/>
    </source>
</evidence>
<evidence type="ECO:0000313" key="3">
    <source>
        <dbReference type="EMBL" id="MZI93923.1"/>
    </source>
</evidence>
<accession>A0A7X4RUW1</accession>
<proteinExistence type="inferred from homology"/>
<dbReference type="InterPro" id="IPR013324">
    <property type="entry name" value="RNA_pol_sigma_r3/r4-like"/>
</dbReference>
<dbReference type="SUPFAM" id="SSF88659">
    <property type="entry name" value="Sigma3 and sigma4 domains of RNA polymerase sigma factors"/>
    <property type="match status" value="1"/>
</dbReference>
<dbReference type="PANTHER" id="PTHR37478">
    <property type="match status" value="1"/>
</dbReference>
<sequence length="89" mass="9924">MARPKLPRNICGRPTNSCFKPNGIPVSELEEIQLELDEFEALRLVDLEGMQQQVAAIEMGVSRQTLANLVKSARKKVIDCIVNSKALKM</sequence>
<reference evidence="3 4" key="1">
    <citation type="submission" date="2019-10" db="EMBL/GenBank/DDBJ databases">
        <title>Vibrio sp. nov. isolated from a shrimp pond.</title>
        <authorList>
            <person name="Gomez-Gil B."/>
            <person name="Enciso-Ibarra J."/>
            <person name="Enciso-Ibarra K."/>
            <person name="Bolan-Mejia C."/>
        </authorList>
    </citation>
    <scope>NUCLEOTIDE SEQUENCE [LARGE SCALE GENOMIC DNA]</scope>
    <source>
        <strain evidence="3 4">CAIM 722</strain>
    </source>
</reference>
<dbReference type="InterPro" id="IPR036388">
    <property type="entry name" value="WH-like_DNA-bd_sf"/>
</dbReference>
<dbReference type="EMBL" id="WEKT01000020">
    <property type="protein sequence ID" value="MZI93923.1"/>
    <property type="molecule type" value="Genomic_DNA"/>
</dbReference>
<dbReference type="HAMAP" id="MF_00674">
    <property type="entry name" value="UPF0251"/>
    <property type="match status" value="1"/>
</dbReference>
<evidence type="ECO:0000256" key="1">
    <source>
        <dbReference type="ARBA" id="ARBA00009350"/>
    </source>
</evidence>
<dbReference type="AlphaFoldDB" id="A0A7X4RUW1"/>
<dbReference type="Proteomes" id="UP000462621">
    <property type="component" value="Unassembled WGS sequence"/>
</dbReference>
<dbReference type="Pfam" id="PF02001">
    <property type="entry name" value="DUF134"/>
    <property type="match status" value="1"/>
</dbReference>
<comment type="caution">
    <text evidence="3">The sequence shown here is derived from an EMBL/GenBank/DDBJ whole genome shotgun (WGS) entry which is preliminary data.</text>
</comment>
<gene>
    <name evidence="3" type="ORF">F9817_12040</name>
</gene>
<keyword evidence="4" id="KW-1185">Reference proteome</keyword>
<dbReference type="PANTHER" id="PTHR37478:SF2">
    <property type="entry name" value="UPF0251 PROTEIN TK0562"/>
    <property type="match status" value="1"/>
</dbReference>
<dbReference type="Gene3D" id="1.10.10.10">
    <property type="entry name" value="Winged helix-like DNA-binding domain superfamily/Winged helix DNA-binding domain"/>
    <property type="match status" value="1"/>
</dbReference>
<dbReference type="InterPro" id="IPR002852">
    <property type="entry name" value="UPF0251"/>
</dbReference>
<organism evidence="3 4">
    <name type="scientific">Vibrio eleionomae</name>
    <dbReference type="NCBI Taxonomy" id="2653505"/>
    <lineage>
        <taxon>Bacteria</taxon>
        <taxon>Pseudomonadati</taxon>
        <taxon>Pseudomonadota</taxon>
        <taxon>Gammaproteobacteria</taxon>
        <taxon>Vibrionales</taxon>
        <taxon>Vibrionaceae</taxon>
        <taxon>Vibrio</taxon>
    </lineage>
</organism>
<name>A0A7X4RUW1_9VIBR</name>
<evidence type="ECO:0000313" key="4">
    <source>
        <dbReference type="Proteomes" id="UP000462621"/>
    </source>
</evidence>
<comment type="similarity">
    <text evidence="1 2">Belongs to the UPF0251 family.</text>
</comment>
<dbReference type="RefSeq" id="WP_161155837.1">
    <property type="nucleotide sequence ID" value="NZ_WEKT01000020.1"/>
</dbReference>